<accession>A0A8X6YMD1</accession>
<dbReference type="OrthoDB" id="6512704at2759"/>
<reference evidence="1" key="1">
    <citation type="submission" date="2020-08" db="EMBL/GenBank/DDBJ databases">
        <title>Multicomponent nature underlies the extraordinary mechanical properties of spider dragline silk.</title>
        <authorList>
            <person name="Kono N."/>
            <person name="Nakamura H."/>
            <person name="Mori M."/>
            <person name="Yoshida Y."/>
            <person name="Ohtoshi R."/>
            <person name="Malay A.D."/>
            <person name="Moran D.A.P."/>
            <person name="Tomita M."/>
            <person name="Numata K."/>
            <person name="Arakawa K."/>
        </authorList>
    </citation>
    <scope>NUCLEOTIDE SEQUENCE</scope>
</reference>
<dbReference type="AlphaFoldDB" id="A0A8X6YMD1"/>
<comment type="caution">
    <text evidence="1">The sequence shown here is derived from an EMBL/GenBank/DDBJ whole genome shotgun (WGS) entry which is preliminary data.</text>
</comment>
<proteinExistence type="predicted"/>
<gene>
    <name evidence="1" type="ORF">TNIN_31071</name>
</gene>
<dbReference type="Proteomes" id="UP000886998">
    <property type="component" value="Unassembled WGS sequence"/>
</dbReference>
<protein>
    <submittedName>
        <fullName evidence="1">Uncharacterized protein</fullName>
    </submittedName>
</protein>
<evidence type="ECO:0000313" key="2">
    <source>
        <dbReference type="Proteomes" id="UP000886998"/>
    </source>
</evidence>
<keyword evidence="2" id="KW-1185">Reference proteome</keyword>
<organism evidence="1 2">
    <name type="scientific">Trichonephila inaurata madagascariensis</name>
    <dbReference type="NCBI Taxonomy" id="2747483"/>
    <lineage>
        <taxon>Eukaryota</taxon>
        <taxon>Metazoa</taxon>
        <taxon>Ecdysozoa</taxon>
        <taxon>Arthropoda</taxon>
        <taxon>Chelicerata</taxon>
        <taxon>Arachnida</taxon>
        <taxon>Araneae</taxon>
        <taxon>Araneomorphae</taxon>
        <taxon>Entelegynae</taxon>
        <taxon>Araneoidea</taxon>
        <taxon>Nephilidae</taxon>
        <taxon>Trichonephila</taxon>
        <taxon>Trichonephila inaurata</taxon>
    </lineage>
</organism>
<evidence type="ECO:0000313" key="1">
    <source>
        <dbReference type="EMBL" id="GFY73531.1"/>
    </source>
</evidence>
<name>A0A8X6YMD1_9ARAC</name>
<sequence length="101" mass="11348">MITENINVADGLANGAAGKLSHIELDIQNRVLGVGSYFQTALVIKHEEKWLAMQMQKESVVSTVDLQQFLSTEIDRFILKEIIPIETSLHLDNSQIAWRAI</sequence>
<dbReference type="EMBL" id="BMAV01020143">
    <property type="protein sequence ID" value="GFY73531.1"/>
    <property type="molecule type" value="Genomic_DNA"/>
</dbReference>